<comment type="caution">
    <text evidence="3">The sequence shown here is derived from an EMBL/GenBank/DDBJ whole genome shotgun (WGS) entry which is preliminary data.</text>
</comment>
<feature type="transmembrane region" description="Helical" evidence="2">
    <location>
        <begin position="12"/>
        <end position="35"/>
    </location>
</feature>
<organism evidence="3 4">
    <name type="scientific">Xanthomonas bonasiae</name>
    <dbReference type="NCBI Taxonomy" id="2810351"/>
    <lineage>
        <taxon>Bacteria</taxon>
        <taxon>Pseudomonadati</taxon>
        <taxon>Pseudomonadota</taxon>
        <taxon>Gammaproteobacteria</taxon>
        <taxon>Lysobacterales</taxon>
        <taxon>Lysobacteraceae</taxon>
        <taxon>Xanthomonas</taxon>
    </lineage>
</organism>
<keyword evidence="2" id="KW-0472">Membrane</keyword>
<protein>
    <submittedName>
        <fullName evidence="3">Uncharacterized protein</fullName>
    </submittedName>
</protein>
<evidence type="ECO:0000256" key="2">
    <source>
        <dbReference type="SAM" id="Phobius"/>
    </source>
</evidence>
<gene>
    <name evidence="3" type="ORF">JR064_12410</name>
</gene>
<evidence type="ECO:0000313" key="3">
    <source>
        <dbReference type="EMBL" id="MBN6102973.1"/>
    </source>
</evidence>
<sequence>MLLAYYVLVRIAFLLAGSLNGAALGVIVILVYLSAARGTFQYHRWLQQERRFPSSQRPRLSDDPLWRTPPRPIAATPGQASQDAPIPPTA</sequence>
<evidence type="ECO:0000313" key="4">
    <source>
        <dbReference type="Proteomes" id="UP000695802"/>
    </source>
</evidence>
<keyword evidence="2" id="KW-0812">Transmembrane</keyword>
<keyword evidence="4" id="KW-1185">Reference proteome</keyword>
<evidence type="ECO:0000256" key="1">
    <source>
        <dbReference type="SAM" id="MobiDB-lite"/>
    </source>
</evidence>
<proteinExistence type="predicted"/>
<dbReference type="Proteomes" id="UP000695802">
    <property type="component" value="Unassembled WGS sequence"/>
</dbReference>
<feature type="region of interest" description="Disordered" evidence="1">
    <location>
        <begin position="50"/>
        <end position="90"/>
    </location>
</feature>
<name>A0ABS3B2W1_9XANT</name>
<keyword evidence="2" id="KW-1133">Transmembrane helix</keyword>
<reference evidence="3 4" key="1">
    <citation type="submission" date="2021-02" db="EMBL/GenBank/DDBJ databases">
        <title>Taxonomically Unique Crown Gall-Associated Xanthomonas Stains Have Deficiency in Virulence Repertories.</title>
        <authorList>
            <person name="Mafakheri H."/>
            <person name="Taghavi S.M."/>
            <person name="Dimkic I."/>
            <person name="Nemanja K."/>
            <person name="Osdaghi E."/>
        </authorList>
    </citation>
    <scope>NUCLEOTIDE SEQUENCE [LARGE SCALE GENOMIC DNA]</scope>
    <source>
        <strain evidence="3 4">FX4</strain>
    </source>
</reference>
<dbReference type="RefSeq" id="WP_206229905.1">
    <property type="nucleotide sequence ID" value="NZ_JAFIWB010000012.1"/>
</dbReference>
<dbReference type="EMBL" id="JAFIWB010000012">
    <property type="protein sequence ID" value="MBN6102973.1"/>
    <property type="molecule type" value="Genomic_DNA"/>
</dbReference>
<accession>A0ABS3B2W1</accession>